<feature type="transmembrane region" description="Helical" evidence="7">
    <location>
        <begin position="219"/>
        <end position="239"/>
    </location>
</feature>
<evidence type="ECO:0000256" key="1">
    <source>
        <dbReference type="ARBA" id="ARBA00004651"/>
    </source>
</evidence>
<comment type="similarity">
    <text evidence="2">Belongs to the CPA3 antiporters (TC 2.A.63) subunit B family.</text>
</comment>
<keyword evidence="4 7" id="KW-0812">Transmembrane</keyword>
<evidence type="ECO:0000256" key="3">
    <source>
        <dbReference type="ARBA" id="ARBA00022475"/>
    </source>
</evidence>
<feature type="domain" description="MrpA C-terminal/MbhD" evidence="9">
    <location>
        <begin position="15"/>
        <end position="77"/>
    </location>
</feature>
<evidence type="ECO:0000313" key="11">
    <source>
        <dbReference type="Proteomes" id="UP000766336"/>
    </source>
</evidence>
<evidence type="ECO:0000256" key="7">
    <source>
        <dbReference type="SAM" id="Phobius"/>
    </source>
</evidence>
<dbReference type="Pfam" id="PF04039">
    <property type="entry name" value="MnhB"/>
    <property type="match status" value="1"/>
</dbReference>
<comment type="caution">
    <text evidence="10">The sequence shown here is derived from an EMBL/GenBank/DDBJ whole genome shotgun (WGS) entry which is preliminary data.</text>
</comment>
<dbReference type="Proteomes" id="UP000766336">
    <property type="component" value="Unassembled WGS sequence"/>
</dbReference>
<sequence length="313" mass="31905">MSATLLIDLALAFSVLAAALWTVAARRAFEAVVGFVAFGLVLSLAWVRLGTVDVALTEAAVGAGASGVLLLGATARLGAQTLAEVRDQPAMALRIATGFFCALLAVALGWTLLNLGDPAPSLAPLAAANLAATELGNPVSGVLLAWRALDTLLEAVVLVLAVIGVWSVAPDGAWGGIPGDIQPPRRDPALRLAAQIIPPIGVVIGVHLVWTGAEAPGGAFQGGTVLAAMWVLAWMAGLVRPPAVSSRRLRVWVILGPIVFIAIGLLGSFLADGFLAYPAAFTKPLILLVEAALTFSIAVALVLLLVGPPKAAP</sequence>
<keyword evidence="6 7" id="KW-0472">Membrane</keyword>
<name>A0ABS5QDY9_9PROT</name>
<feature type="transmembrane region" description="Helical" evidence="7">
    <location>
        <begin position="251"/>
        <end position="279"/>
    </location>
</feature>
<keyword evidence="3" id="KW-1003">Cell membrane</keyword>
<dbReference type="RefSeq" id="WP_213670265.1">
    <property type="nucleotide sequence ID" value="NZ_JAHCDA010000002.1"/>
</dbReference>
<evidence type="ECO:0000313" key="10">
    <source>
        <dbReference type="EMBL" id="MBS7811598.1"/>
    </source>
</evidence>
<feature type="transmembrane region" description="Helical" evidence="7">
    <location>
        <begin position="285"/>
        <end position="306"/>
    </location>
</feature>
<evidence type="ECO:0000256" key="4">
    <source>
        <dbReference type="ARBA" id="ARBA00022692"/>
    </source>
</evidence>
<dbReference type="PANTHER" id="PTHR33932:SF4">
    <property type="entry name" value="NA(+)_H(+) ANTIPORTER SUBUNIT B"/>
    <property type="match status" value="1"/>
</dbReference>
<feature type="transmembrane region" description="Helical" evidence="7">
    <location>
        <begin position="31"/>
        <end position="47"/>
    </location>
</feature>
<evidence type="ECO:0000256" key="6">
    <source>
        <dbReference type="ARBA" id="ARBA00023136"/>
    </source>
</evidence>
<feature type="domain" description="Na+/H+ antiporter MnhB subunit-related protein" evidence="8">
    <location>
        <begin position="190"/>
        <end position="304"/>
    </location>
</feature>
<feature type="transmembrane region" description="Helical" evidence="7">
    <location>
        <begin position="151"/>
        <end position="169"/>
    </location>
</feature>
<organism evidence="10 11">
    <name type="scientific">Roseococcus pinisoli</name>
    <dbReference type="NCBI Taxonomy" id="2835040"/>
    <lineage>
        <taxon>Bacteria</taxon>
        <taxon>Pseudomonadati</taxon>
        <taxon>Pseudomonadota</taxon>
        <taxon>Alphaproteobacteria</taxon>
        <taxon>Acetobacterales</taxon>
        <taxon>Roseomonadaceae</taxon>
        <taxon>Roseococcus</taxon>
    </lineage>
</organism>
<dbReference type="Pfam" id="PF13244">
    <property type="entry name" value="MbhD"/>
    <property type="match status" value="1"/>
</dbReference>
<gene>
    <name evidence="10" type="ORF">KHU32_11675</name>
</gene>
<reference evidence="10 11" key="1">
    <citation type="submission" date="2021-05" db="EMBL/GenBank/DDBJ databases">
        <title>Roseococcus sp. XZZS9, whole genome shotgun sequencing project.</title>
        <authorList>
            <person name="Zhao G."/>
            <person name="Shen L."/>
        </authorList>
    </citation>
    <scope>NUCLEOTIDE SEQUENCE [LARGE SCALE GENOMIC DNA]</scope>
    <source>
        <strain evidence="10 11">XZZS9</strain>
    </source>
</reference>
<dbReference type="EMBL" id="JAHCDA010000002">
    <property type="protein sequence ID" value="MBS7811598.1"/>
    <property type="molecule type" value="Genomic_DNA"/>
</dbReference>
<feature type="transmembrane region" description="Helical" evidence="7">
    <location>
        <begin position="190"/>
        <end position="213"/>
    </location>
</feature>
<accession>A0ABS5QDY9</accession>
<comment type="subcellular location">
    <subcellularLocation>
        <location evidence="1">Cell membrane</location>
        <topology evidence="1">Multi-pass membrane protein</topology>
    </subcellularLocation>
</comment>
<feature type="transmembrane region" description="Helical" evidence="7">
    <location>
        <begin position="91"/>
        <end position="113"/>
    </location>
</feature>
<feature type="transmembrane region" description="Helical" evidence="7">
    <location>
        <begin position="59"/>
        <end position="79"/>
    </location>
</feature>
<dbReference type="InterPro" id="IPR050622">
    <property type="entry name" value="CPA3_antiporter_subunitB"/>
</dbReference>
<evidence type="ECO:0000259" key="8">
    <source>
        <dbReference type="Pfam" id="PF04039"/>
    </source>
</evidence>
<feature type="transmembrane region" description="Helical" evidence="7">
    <location>
        <begin position="6"/>
        <end position="24"/>
    </location>
</feature>
<protein>
    <submittedName>
        <fullName evidence="10">DUF4040 domain-containing protein</fullName>
    </submittedName>
</protein>
<dbReference type="InterPro" id="IPR025383">
    <property type="entry name" value="MrpA_C/MbhD"/>
</dbReference>
<dbReference type="PANTHER" id="PTHR33932">
    <property type="entry name" value="NA(+)/H(+) ANTIPORTER SUBUNIT B"/>
    <property type="match status" value="1"/>
</dbReference>
<proteinExistence type="inferred from homology"/>
<evidence type="ECO:0000256" key="5">
    <source>
        <dbReference type="ARBA" id="ARBA00022989"/>
    </source>
</evidence>
<keyword evidence="11" id="KW-1185">Reference proteome</keyword>
<evidence type="ECO:0000256" key="2">
    <source>
        <dbReference type="ARBA" id="ARBA00009425"/>
    </source>
</evidence>
<keyword evidence="5 7" id="KW-1133">Transmembrane helix</keyword>
<evidence type="ECO:0000259" key="9">
    <source>
        <dbReference type="Pfam" id="PF13244"/>
    </source>
</evidence>
<dbReference type="InterPro" id="IPR007182">
    <property type="entry name" value="MnhB"/>
</dbReference>